<reference evidence="3" key="4">
    <citation type="submission" date="2021-05" db="UniProtKB">
        <authorList>
            <consortium name="EnsemblPlants"/>
        </authorList>
    </citation>
    <scope>IDENTIFICATION</scope>
    <source>
        <strain evidence="3">cv. B73</strain>
    </source>
</reference>
<dbReference type="Proteomes" id="UP000007305">
    <property type="component" value="Chromosome 2"/>
</dbReference>
<organism evidence="1">
    <name type="scientific">Zea mays</name>
    <name type="common">Maize</name>
    <dbReference type="NCBI Taxonomy" id="4577"/>
    <lineage>
        <taxon>Eukaryota</taxon>
        <taxon>Viridiplantae</taxon>
        <taxon>Streptophyta</taxon>
        <taxon>Embryophyta</taxon>
        <taxon>Tracheophyta</taxon>
        <taxon>Spermatophyta</taxon>
        <taxon>Magnoliopsida</taxon>
        <taxon>Liliopsida</taxon>
        <taxon>Poales</taxon>
        <taxon>Poaceae</taxon>
        <taxon>PACMAD clade</taxon>
        <taxon>Panicoideae</taxon>
        <taxon>Andropogonodae</taxon>
        <taxon>Andropogoneae</taxon>
        <taxon>Tripsacinae</taxon>
        <taxon>Zea</taxon>
    </lineage>
</organism>
<reference evidence="3" key="3">
    <citation type="submission" date="2019-07" db="EMBL/GenBank/DDBJ databases">
        <authorList>
            <person name="Seetharam A."/>
            <person name="Woodhouse M."/>
            <person name="Cannon E."/>
        </authorList>
    </citation>
    <scope>NUCLEOTIDE SEQUENCE [LARGE SCALE GENOMIC DNA]</scope>
    <source>
        <strain evidence="3">cv. B73</strain>
    </source>
</reference>
<accession>B6SMT4</accession>
<dbReference type="eggNOG" id="ENOG502S4HK">
    <property type="taxonomic scope" value="Eukaryota"/>
</dbReference>
<protein>
    <submittedName>
        <fullName evidence="1 3">Uncharacterized protein</fullName>
    </submittedName>
</protein>
<evidence type="ECO:0000313" key="2">
    <source>
        <dbReference type="EMBL" id="ONM12719.1"/>
    </source>
</evidence>
<dbReference type="IntAct" id="B6SMT4">
    <property type="interactions" value="2"/>
</dbReference>
<dbReference type="RefSeq" id="NP_001152906.1">
    <property type="nucleotide sequence ID" value="NM_001159434.2"/>
</dbReference>
<dbReference type="GeneID" id="100275046"/>
<evidence type="ECO:0000313" key="3">
    <source>
        <dbReference type="EnsemblPlants" id="Zm00001eb067680_P001"/>
    </source>
</evidence>
<dbReference type="EMBL" id="CM007648">
    <property type="protein sequence ID" value="ONM12719.1"/>
    <property type="molecule type" value="Genomic_DNA"/>
</dbReference>
<dbReference type="PANTHER" id="PTHR33181:SF19">
    <property type="entry name" value="OS04G0658200 PROTEIN"/>
    <property type="match status" value="1"/>
</dbReference>
<dbReference type="OMA" id="EMMIMAT"/>
<reference evidence="1" key="1">
    <citation type="journal article" date="2009" name="Plant Mol. Biol.">
        <title>Insights into corn genes derived from large-scale cDNA sequencing.</title>
        <authorList>
            <person name="Alexandrov N.N."/>
            <person name="Brover V.V."/>
            <person name="Freidin S."/>
            <person name="Troukhan M.E."/>
            <person name="Tatarinova T.V."/>
            <person name="Zhang H."/>
            <person name="Swaller T.J."/>
            <person name="Lu Y.P."/>
            <person name="Bouck J."/>
            <person name="Flavell R.B."/>
            <person name="Feldmann K.A."/>
        </authorList>
    </citation>
    <scope>NUCLEOTIDE SEQUENCE</scope>
</reference>
<keyword evidence="4" id="KW-1185">Reference proteome</keyword>
<dbReference type="Gramene" id="Zm00001eb067680_T001">
    <property type="protein sequence ID" value="Zm00001eb067680_P001"/>
    <property type="gene ID" value="Zm00001eb067680"/>
</dbReference>
<dbReference type="EMBL" id="EU954049">
    <property type="protein sequence ID" value="ACG26167.1"/>
    <property type="molecule type" value="mRNA"/>
</dbReference>
<dbReference type="AlphaFoldDB" id="B6SMT4"/>
<reference evidence="2 4" key="2">
    <citation type="submission" date="2015-12" db="EMBL/GenBank/DDBJ databases">
        <title>Update maize B73 reference genome by single molecule sequencing technologies.</title>
        <authorList>
            <consortium name="Maize Genome Sequencing Project"/>
            <person name="Ware D."/>
        </authorList>
    </citation>
    <scope>NUCLEOTIDE SEQUENCE [LARGE SCALE GENOMIC DNA]</scope>
    <source>
        <strain evidence="4">cv. B73</strain>
        <tissue evidence="2">Seedling</tissue>
    </source>
</reference>
<proteinExistence type="evidence at transcript level"/>
<evidence type="ECO:0000313" key="1">
    <source>
        <dbReference type="EMBL" id="ACG26167.1"/>
    </source>
</evidence>
<gene>
    <name evidence="3" type="primary">LOC100275046</name>
    <name evidence="2" type="ORF">ZEAMMB73_Zm00001d001996</name>
</gene>
<sequence>MEWWQKAVVVPVKRAWIAAAARLTTRHKKEDGGHGVLVKLHDDVQTCAYEDVQVMWEMLQRAETERLAREPSPKGARALVWLRRHHKMDPRRRC</sequence>
<dbReference type="HOGENOM" id="CLU_129534_3_0_1"/>
<dbReference type="EnsemblPlants" id="Zm00001eb067680_T001">
    <property type="protein sequence ID" value="Zm00001eb067680_P001"/>
    <property type="gene ID" value="Zm00001eb067680"/>
</dbReference>
<name>B6SMT4_MAIZE</name>
<dbReference type="PaxDb" id="4577-GRMZM2G039477_P01"/>
<evidence type="ECO:0000313" key="4">
    <source>
        <dbReference type="Proteomes" id="UP000007305"/>
    </source>
</evidence>
<dbReference type="PANTHER" id="PTHR33181">
    <property type="entry name" value="OS01G0778500 PROTEIN"/>
    <property type="match status" value="1"/>
</dbReference>
<dbReference type="ExpressionAtlas" id="B6SMT4">
    <property type="expression patterns" value="baseline and differential"/>
</dbReference>
<dbReference type="OrthoDB" id="689242at2759"/>
<dbReference type="KEGG" id="zma:100275046"/>